<dbReference type="AlphaFoldDB" id="A0ABD5A375"/>
<dbReference type="EMBL" id="JAUONS010000008">
    <property type="protein sequence ID" value="MDO6362212.1"/>
    <property type="molecule type" value="Genomic_DNA"/>
</dbReference>
<accession>A0ABD5A375</accession>
<name>A0ABD5A375_9LACO</name>
<dbReference type="Proteomes" id="UP001169713">
    <property type="component" value="Unassembled WGS sequence"/>
</dbReference>
<proteinExistence type="predicted"/>
<dbReference type="RefSeq" id="WP_262333625.1">
    <property type="nucleotide sequence ID" value="NZ_JANZQG010000004.1"/>
</dbReference>
<protein>
    <submittedName>
        <fullName evidence="1">Helix-turn-helix domain-containing protein</fullName>
    </submittedName>
</protein>
<gene>
    <name evidence="1" type="ORF">Q4436_08755</name>
</gene>
<evidence type="ECO:0000313" key="1">
    <source>
        <dbReference type="EMBL" id="MDO6362212.1"/>
    </source>
</evidence>
<organism evidence="1 2">
    <name type="scientific">Lactobacillus paragasseri</name>
    <dbReference type="NCBI Taxonomy" id="2107999"/>
    <lineage>
        <taxon>Bacteria</taxon>
        <taxon>Bacillati</taxon>
        <taxon>Bacillota</taxon>
        <taxon>Bacilli</taxon>
        <taxon>Lactobacillales</taxon>
        <taxon>Lactobacillaceae</taxon>
        <taxon>Lactobacillus</taxon>
    </lineage>
</organism>
<evidence type="ECO:0000313" key="2">
    <source>
        <dbReference type="Proteomes" id="UP001169713"/>
    </source>
</evidence>
<reference evidence="1" key="1">
    <citation type="submission" date="2023-07" db="EMBL/GenBank/DDBJ databases">
        <title>Whole Genome Sequencing of Colonoscopy isolates.</title>
        <authorList>
            <person name="Surve S.V."/>
            <person name="Valls R.A."/>
            <person name="Barrak K.E."/>
            <person name="Gardner T.B."/>
            <person name="O'Toole G.A."/>
        </authorList>
    </citation>
    <scope>NUCLEOTIDE SEQUENCE</scope>
    <source>
        <strain evidence="1">GP0003</strain>
    </source>
</reference>
<sequence>MVSEYLNFKDARTYLSIKSPNALKKYIDAGLPVSIVGKSKKIRKSAIDEFMKEHEVVAKPQESK</sequence>
<comment type="caution">
    <text evidence="1">The sequence shown here is derived from an EMBL/GenBank/DDBJ whole genome shotgun (WGS) entry which is preliminary data.</text>
</comment>